<evidence type="ECO:0000313" key="5">
    <source>
        <dbReference type="Proteomes" id="UP000054053"/>
    </source>
</evidence>
<gene>
    <name evidence="3" type="ORF">UV8b_03494</name>
    <name evidence="2" type="ORF">UVI_02024650</name>
</gene>
<proteinExistence type="predicted"/>
<evidence type="ECO:0000313" key="4">
    <source>
        <dbReference type="Proteomes" id="UP000027002"/>
    </source>
</evidence>
<evidence type="ECO:0000313" key="2">
    <source>
        <dbReference type="EMBL" id="GAO13106.1"/>
    </source>
</evidence>
<reference evidence="5" key="2">
    <citation type="journal article" date="2016" name="Genome Announc.">
        <title>Genome sequence of Ustilaginoidea virens IPU010, a rice pathogenic fungus causing false smut.</title>
        <authorList>
            <person name="Kumagai T."/>
            <person name="Ishii T."/>
            <person name="Terai G."/>
            <person name="Umemura M."/>
            <person name="Machida M."/>
            <person name="Asai K."/>
        </authorList>
    </citation>
    <scope>NUCLEOTIDE SEQUENCE [LARGE SCALE GENOMIC DNA]</scope>
    <source>
        <strain evidence="5">IPU010</strain>
    </source>
</reference>
<evidence type="ECO:0000256" key="1">
    <source>
        <dbReference type="SAM" id="MobiDB-lite"/>
    </source>
</evidence>
<name>A0A063C4M4_USTVR</name>
<dbReference type="Proteomes" id="UP000027002">
    <property type="component" value="Chromosome 3"/>
</dbReference>
<evidence type="ECO:0000313" key="3">
    <source>
        <dbReference type="EMBL" id="QUC19253.1"/>
    </source>
</evidence>
<dbReference type="EMBL" id="BBTG02000010">
    <property type="protein sequence ID" value="GAO13106.1"/>
    <property type="molecule type" value="Genomic_DNA"/>
</dbReference>
<dbReference type="OrthoDB" id="5307331at2759"/>
<dbReference type="HOGENOM" id="CLU_535507_0_0_1"/>
<accession>A0A063C4M4</accession>
<dbReference type="Proteomes" id="UP000054053">
    <property type="component" value="Unassembled WGS sequence"/>
</dbReference>
<dbReference type="EMBL" id="CP072755">
    <property type="protein sequence ID" value="QUC19253.1"/>
    <property type="molecule type" value="Genomic_DNA"/>
</dbReference>
<sequence>MTACTQGPPRQLARGTTQAVDSAQHIARWIDEFIHDYPADSPFPPFHQVDLQEALPAIWELLNAEHVQSRGGAAGSLSWRQGFSEEEYALQRLEKMFMRACPSPPAAGKDQSTTRSAGTTSDLDQHWALEGYHVKKKQIIGSLFRILERMGVETVEQVRETLVAQGLLYPISSWTSPLPEWVYEDPFDSANPLAAWGPPDEPGFYRYDEHGRLGEGPFTTRQIRFYLNHKRCKLWVQNAPTQCRQDGLLDDLDTRCRWFHCPSSRNLIATGWLRVAFDEFPEDTTTTARSPFKVAMVMHLFCFEQCFDPVEFQLRKVPGADAKPMLEPELRKFAGNWQAGTGVECKYRSLSLERFAHDAVVAKVYEPWMRSKAEERERAGPAKLPRQHEDSLSYAIVAAKLHLGLGQGQGTRQAKRDDLNEGVPEEMRRTIDYHVGDLKKYSILGPLRRALKKKPEPKEPNPDRRGAKARSKRGPEDKATTYRGNQVAGPAPDETWTFPSQQPPAKRRK</sequence>
<keyword evidence="4" id="KW-1185">Reference proteome</keyword>
<reference evidence="2" key="1">
    <citation type="journal article" date="2016" name="Genome Announc.">
        <title>Genome Sequence of Ustilaginoidea virens IPU010, a Rice Pathogenic Fungus Causing False Smut.</title>
        <authorList>
            <person name="Kumagai T."/>
            <person name="Ishii T."/>
            <person name="Terai G."/>
            <person name="Umemura M."/>
            <person name="Machida M."/>
            <person name="Asai K."/>
        </authorList>
    </citation>
    <scope>NUCLEOTIDE SEQUENCE [LARGE SCALE GENOMIC DNA]</scope>
    <source>
        <strain evidence="2">IPU010</strain>
    </source>
</reference>
<dbReference type="KEGG" id="uvi:66064272"/>
<reference evidence="3" key="3">
    <citation type="submission" date="2020-03" db="EMBL/GenBank/DDBJ databases">
        <title>A mixture of massive structural variations and highly conserved coding sequences in Ustilaginoidea virens genome.</title>
        <authorList>
            <person name="Zhang K."/>
            <person name="Zhao Z."/>
            <person name="Zhang Z."/>
            <person name="Li Y."/>
            <person name="Hsiang T."/>
            <person name="Sun W."/>
        </authorList>
    </citation>
    <scope>NUCLEOTIDE SEQUENCE</scope>
    <source>
        <strain evidence="3">UV-8b</strain>
    </source>
</reference>
<feature type="region of interest" description="Disordered" evidence="1">
    <location>
        <begin position="446"/>
        <end position="509"/>
    </location>
</feature>
<dbReference type="GeneID" id="66064272"/>
<dbReference type="STRING" id="1159556.A0A063C4M4"/>
<organism evidence="2 5">
    <name type="scientific">Ustilaginoidea virens</name>
    <name type="common">Rice false smut fungus</name>
    <name type="synonym">Villosiclava virens</name>
    <dbReference type="NCBI Taxonomy" id="1159556"/>
    <lineage>
        <taxon>Eukaryota</taxon>
        <taxon>Fungi</taxon>
        <taxon>Dikarya</taxon>
        <taxon>Ascomycota</taxon>
        <taxon>Pezizomycotina</taxon>
        <taxon>Sordariomycetes</taxon>
        <taxon>Hypocreomycetidae</taxon>
        <taxon>Hypocreales</taxon>
        <taxon>Clavicipitaceae</taxon>
        <taxon>Ustilaginoidea</taxon>
    </lineage>
</organism>
<feature type="compositionally biased region" description="Basic and acidic residues" evidence="1">
    <location>
        <begin position="453"/>
        <end position="466"/>
    </location>
</feature>
<dbReference type="RefSeq" id="XP_042996926.1">
    <property type="nucleotide sequence ID" value="XM_043140992.1"/>
</dbReference>
<dbReference type="AlphaFoldDB" id="A0A063C4M4"/>
<protein>
    <submittedName>
        <fullName evidence="2">Uncharacterized protein</fullName>
    </submittedName>
</protein>